<feature type="domain" description="Endoplasmic reticulum vesicle transporter C-terminal" evidence="6">
    <location>
        <begin position="236"/>
        <end position="283"/>
    </location>
</feature>
<dbReference type="InterPro" id="IPR045888">
    <property type="entry name" value="Erv"/>
</dbReference>
<sequence>MDDLVPSTIRTFDAFPKVDSAYTTRTSRNVSEFNRYLGGQETHRFSVEKKIEQRMRLNVDITVAMECEVLHINVQDATGDLIVTDGILKKSPSEFNTLDTESLLSHRADDPSLKAALNARKGGLKKRVKTGDACRIWGSLFLNRVMGDFHITAIGHGYGGLMHLDHDRMNSASVLMLIKGMNFSHVIREYSFGDLYPNLVNPLDGIYTRTEESGLLSFPILPLYNSNYVPRSSQPLKSGIPGIFFKYDIEPLSLTVTANRISFFPFLIRLTSIIGGLLVCTEWVVRFLEMCSMRMLARSSNSLGILDKPEKNEEW</sequence>
<dbReference type="GO" id="GO:0005789">
    <property type="term" value="C:endoplasmic reticulum membrane"/>
    <property type="evidence" value="ECO:0007669"/>
    <property type="project" value="UniProtKB-SubCell"/>
</dbReference>
<keyword evidence="5" id="KW-0813">Transport</keyword>
<proteinExistence type="inferred from homology"/>
<dbReference type="InterPro" id="IPR012936">
    <property type="entry name" value="Erv_C"/>
</dbReference>
<gene>
    <name evidence="8" type="ORF">NEOLI_001829</name>
</gene>
<dbReference type="GO" id="GO:0000139">
    <property type="term" value="C:Golgi membrane"/>
    <property type="evidence" value="ECO:0007669"/>
    <property type="project" value="UniProtKB-SubCell"/>
</dbReference>
<accession>A0A1U7LKI2</accession>
<evidence type="ECO:0000256" key="5">
    <source>
        <dbReference type="RuleBase" id="RU369013"/>
    </source>
</evidence>
<dbReference type="OMA" id="MTNHYLR"/>
<keyword evidence="5" id="KW-0333">Golgi apparatus</keyword>
<keyword evidence="5" id="KW-0931">ER-Golgi transport</keyword>
<evidence type="ECO:0000256" key="2">
    <source>
        <dbReference type="ARBA" id="ARBA00022692"/>
    </source>
</evidence>
<evidence type="ECO:0000313" key="9">
    <source>
        <dbReference type="Proteomes" id="UP000186594"/>
    </source>
</evidence>
<evidence type="ECO:0000313" key="8">
    <source>
        <dbReference type="EMBL" id="OLL23031.1"/>
    </source>
</evidence>
<feature type="transmembrane region" description="Helical" evidence="5">
    <location>
        <begin position="263"/>
        <end position="285"/>
    </location>
</feature>
<dbReference type="GO" id="GO:0006890">
    <property type="term" value="P:retrograde vesicle-mediated transport, Golgi to endoplasmic reticulum"/>
    <property type="evidence" value="ECO:0007669"/>
    <property type="project" value="TreeGrafter"/>
</dbReference>
<comment type="function">
    <text evidence="5">Plays a role in transport between endoplasmic reticulum and Golgi.</text>
</comment>
<dbReference type="EMBL" id="LXFE01002362">
    <property type="protein sequence ID" value="OLL23031.1"/>
    <property type="molecule type" value="Genomic_DNA"/>
</dbReference>
<feature type="domain" description="Endoplasmic reticulum vesicle transporter C-terminal" evidence="6">
    <location>
        <begin position="128"/>
        <end position="211"/>
    </location>
</feature>
<evidence type="ECO:0000256" key="1">
    <source>
        <dbReference type="ARBA" id="ARBA00004370"/>
    </source>
</evidence>
<keyword evidence="9" id="KW-1185">Reference proteome</keyword>
<dbReference type="Proteomes" id="UP000186594">
    <property type="component" value="Unassembled WGS sequence"/>
</dbReference>
<dbReference type="OrthoDB" id="5541786at2759"/>
<keyword evidence="3 5" id="KW-1133">Transmembrane helix</keyword>
<dbReference type="STRING" id="1198029.A0A1U7LKI2"/>
<name>A0A1U7LKI2_NEOID</name>
<comment type="subcellular location">
    <subcellularLocation>
        <location evidence="5">Endoplasmic reticulum membrane</location>
        <topology evidence="5">Multi-pass membrane protein</topology>
    </subcellularLocation>
    <subcellularLocation>
        <location evidence="5">Endoplasmic reticulum-Golgi intermediate compartment membrane</location>
        <topology evidence="5">Multi-pass membrane protein</topology>
    </subcellularLocation>
    <subcellularLocation>
        <location evidence="5">Golgi apparatus membrane</location>
        <topology evidence="5">Multi-pass membrane protein</topology>
    </subcellularLocation>
    <subcellularLocation>
        <location evidence="1">Membrane</location>
    </subcellularLocation>
</comment>
<keyword evidence="2 5" id="KW-0812">Transmembrane</keyword>
<feature type="domain" description="Endoplasmic reticulum vesicle transporter N-terminal" evidence="7">
    <location>
        <begin position="30"/>
        <end position="81"/>
    </location>
</feature>
<dbReference type="InterPro" id="IPR039542">
    <property type="entry name" value="Erv_N"/>
</dbReference>
<dbReference type="Pfam" id="PF07970">
    <property type="entry name" value="COPIIcoated_ERV"/>
    <property type="match status" value="2"/>
</dbReference>
<dbReference type="Pfam" id="PF13850">
    <property type="entry name" value="ERGIC_N"/>
    <property type="match status" value="1"/>
</dbReference>
<evidence type="ECO:0000256" key="3">
    <source>
        <dbReference type="ARBA" id="ARBA00022989"/>
    </source>
</evidence>
<dbReference type="PANTHER" id="PTHR10984">
    <property type="entry name" value="ENDOPLASMIC RETICULUM-GOLGI INTERMEDIATE COMPARTMENT PROTEIN"/>
    <property type="match status" value="1"/>
</dbReference>
<dbReference type="AlphaFoldDB" id="A0A1U7LKI2"/>
<evidence type="ECO:0000259" key="7">
    <source>
        <dbReference type="Pfam" id="PF13850"/>
    </source>
</evidence>
<protein>
    <recommendedName>
        <fullName evidence="5">Endoplasmic reticulum-Golgi intermediate compartment protein</fullName>
    </recommendedName>
</protein>
<dbReference type="GO" id="GO:0030134">
    <property type="term" value="C:COPII-coated ER to Golgi transport vesicle"/>
    <property type="evidence" value="ECO:0007669"/>
    <property type="project" value="TreeGrafter"/>
</dbReference>
<keyword evidence="4 5" id="KW-0472">Membrane</keyword>
<evidence type="ECO:0000259" key="6">
    <source>
        <dbReference type="Pfam" id="PF07970"/>
    </source>
</evidence>
<keyword evidence="5" id="KW-0256">Endoplasmic reticulum</keyword>
<organism evidence="8 9">
    <name type="scientific">Neolecta irregularis (strain DAH-3)</name>
    <dbReference type="NCBI Taxonomy" id="1198029"/>
    <lineage>
        <taxon>Eukaryota</taxon>
        <taxon>Fungi</taxon>
        <taxon>Dikarya</taxon>
        <taxon>Ascomycota</taxon>
        <taxon>Taphrinomycotina</taxon>
        <taxon>Neolectales</taxon>
        <taxon>Neolectaceae</taxon>
        <taxon>Neolecta</taxon>
    </lineage>
</organism>
<dbReference type="GO" id="GO:0006888">
    <property type="term" value="P:endoplasmic reticulum to Golgi vesicle-mediated transport"/>
    <property type="evidence" value="ECO:0007669"/>
    <property type="project" value="UniProtKB-UniRule"/>
</dbReference>
<dbReference type="PANTHER" id="PTHR10984:SF81">
    <property type="entry name" value="ER-DERIVED VESICLES PROTEIN ERV41"/>
    <property type="match status" value="1"/>
</dbReference>
<comment type="similarity">
    <text evidence="5">Belongs to the ERGIC family.</text>
</comment>
<dbReference type="GO" id="GO:0033116">
    <property type="term" value="C:endoplasmic reticulum-Golgi intermediate compartment membrane"/>
    <property type="evidence" value="ECO:0007669"/>
    <property type="project" value="UniProtKB-SubCell"/>
</dbReference>
<reference evidence="8 9" key="1">
    <citation type="submission" date="2016-04" db="EMBL/GenBank/DDBJ databases">
        <title>Evolutionary innovation and constraint leading to complex multicellularity in the Ascomycota.</title>
        <authorList>
            <person name="Cisse O."/>
            <person name="Nguyen A."/>
            <person name="Hewitt D.A."/>
            <person name="Jedd G."/>
            <person name="Stajich J.E."/>
        </authorList>
    </citation>
    <scope>NUCLEOTIDE SEQUENCE [LARGE SCALE GENOMIC DNA]</scope>
    <source>
        <strain evidence="8 9">DAH-3</strain>
    </source>
</reference>
<comment type="caution">
    <text evidence="8">The sequence shown here is derived from an EMBL/GenBank/DDBJ whole genome shotgun (WGS) entry which is preliminary data.</text>
</comment>
<evidence type="ECO:0000256" key="4">
    <source>
        <dbReference type="ARBA" id="ARBA00023136"/>
    </source>
</evidence>
<comment type="caution">
    <text evidence="5">Lacks conserved residue(s) required for the propagation of feature annotation.</text>
</comment>